<dbReference type="EC" id="3.4.14.10" evidence="4"/>
<feature type="chain" id="PRO_5044609304" description="tripeptidyl-peptidase II" evidence="13">
    <location>
        <begin position="19"/>
        <end position="673"/>
    </location>
</feature>
<feature type="binding site" evidence="11">
    <location>
        <position position="632"/>
    </location>
    <ligand>
        <name>Ca(2+)</name>
        <dbReference type="ChEBI" id="CHEBI:29108"/>
    </ligand>
</feature>
<dbReference type="InterPro" id="IPR050819">
    <property type="entry name" value="Tripeptidyl-peptidase_I"/>
</dbReference>
<keyword evidence="5 11" id="KW-0645">Protease</keyword>
<dbReference type="Gene3D" id="3.40.50.200">
    <property type="entry name" value="Peptidase S8/S53 domain"/>
    <property type="match status" value="1"/>
</dbReference>
<feature type="domain" description="Peptidase S53" evidence="14">
    <location>
        <begin position="231"/>
        <end position="672"/>
    </location>
</feature>
<dbReference type="STRING" id="329885.A0A4U0U4H3"/>
<feature type="binding site" evidence="11">
    <location>
        <position position="631"/>
    </location>
    <ligand>
        <name>Ca(2+)</name>
        <dbReference type="ChEBI" id="CHEBI:29108"/>
    </ligand>
</feature>
<evidence type="ECO:0000256" key="4">
    <source>
        <dbReference type="ARBA" id="ARBA00012462"/>
    </source>
</evidence>
<dbReference type="EMBL" id="JAUJLE010000147">
    <property type="protein sequence ID" value="KAK0975277.1"/>
    <property type="molecule type" value="Genomic_DNA"/>
</dbReference>
<evidence type="ECO:0000256" key="3">
    <source>
        <dbReference type="ARBA" id="ARBA00004239"/>
    </source>
</evidence>
<evidence type="ECO:0000256" key="2">
    <source>
        <dbReference type="ARBA" id="ARBA00002451"/>
    </source>
</evidence>
<dbReference type="Pfam" id="PF09286">
    <property type="entry name" value="Pro-kuma_activ"/>
    <property type="match status" value="1"/>
</dbReference>
<feature type="active site" description="Charge relay system" evidence="11">
    <location>
        <position position="312"/>
    </location>
</feature>
<evidence type="ECO:0000259" key="14">
    <source>
        <dbReference type="PROSITE" id="PS51695"/>
    </source>
</evidence>
<comment type="catalytic activity">
    <reaction evidence="1">
        <text>Release of an N-terminal tripeptide from a polypeptide.</text>
        <dbReference type="EC" id="3.4.14.10"/>
    </reaction>
</comment>
<comment type="function">
    <text evidence="2">Secreted tripeptidyl-peptidase which degrades proteins at acidic pHs and is involved in virulence.</text>
</comment>
<evidence type="ECO:0000256" key="11">
    <source>
        <dbReference type="PROSITE-ProRule" id="PRU01032"/>
    </source>
</evidence>
<dbReference type="CDD" id="cd11377">
    <property type="entry name" value="Pro-peptidase_S53"/>
    <property type="match status" value="1"/>
</dbReference>
<dbReference type="Proteomes" id="UP000310066">
    <property type="component" value="Unassembled WGS sequence"/>
</dbReference>
<keyword evidence="8 11" id="KW-0720">Serine protease</keyword>
<name>A0A4U0U4H3_9PEZI</name>
<dbReference type="InterPro" id="IPR030400">
    <property type="entry name" value="Sedolisin_dom"/>
</dbReference>
<protein>
    <recommendedName>
        <fullName evidence="4">tripeptidyl-peptidase II</fullName>
        <ecNumber evidence="4">3.4.14.10</ecNumber>
    </recommendedName>
</protein>
<dbReference type="PROSITE" id="PS51695">
    <property type="entry name" value="SEDOLISIN"/>
    <property type="match status" value="1"/>
</dbReference>
<evidence type="ECO:0000256" key="7">
    <source>
        <dbReference type="ARBA" id="ARBA00022801"/>
    </source>
</evidence>
<dbReference type="PANTHER" id="PTHR14218:SF19">
    <property type="entry name" value="SERINE PROTEASE AORO, PUTATIVE (AFU_ORTHOLOGUE AFUA_6G10250)-RELATED"/>
    <property type="match status" value="1"/>
</dbReference>
<evidence type="ECO:0000313" key="15">
    <source>
        <dbReference type="EMBL" id="KAK0975277.1"/>
    </source>
</evidence>
<comment type="caution">
    <text evidence="16">The sequence shown here is derived from an EMBL/GenBank/DDBJ whole genome shotgun (WGS) entry which is preliminary data.</text>
</comment>
<dbReference type="OrthoDB" id="409122at2759"/>
<dbReference type="InterPro" id="IPR015366">
    <property type="entry name" value="S53_propep"/>
</dbReference>
<dbReference type="GO" id="GO:0006508">
    <property type="term" value="P:proteolysis"/>
    <property type="evidence" value="ECO:0007669"/>
    <property type="project" value="UniProtKB-KW"/>
</dbReference>
<keyword evidence="13" id="KW-0732">Signal</keyword>
<evidence type="ECO:0000256" key="10">
    <source>
        <dbReference type="ARBA" id="ARBA00023145"/>
    </source>
</evidence>
<evidence type="ECO:0000313" key="16">
    <source>
        <dbReference type="EMBL" id="TKA30001.1"/>
    </source>
</evidence>
<keyword evidence="9 11" id="KW-0106">Calcium</keyword>
<evidence type="ECO:0000313" key="18">
    <source>
        <dbReference type="Proteomes" id="UP001175353"/>
    </source>
</evidence>
<evidence type="ECO:0000256" key="5">
    <source>
        <dbReference type="ARBA" id="ARBA00022670"/>
    </source>
</evidence>
<dbReference type="SUPFAM" id="SSF54897">
    <property type="entry name" value="Protease propeptides/inhibitors"/>
    <property type="match status" value="1"/>
</dbReference>
<evidence type="ECO:0000256" key="8">
    <source>
        <dbReference type="ARBA" id="ARBA00022825"/>
    </source>
</evidence>
<dbReference type="SMART" id="SM00944">
    <property type="entry name" value="Pro-kuma_activ"/>
    <property type="match status" value="1"/>
</dbReference>
<evidence type="ECO:0000313" key="17">
    <source>
        <dbReference type="Proteomes" id="UP000310066"/>
    </source>
</evidence>
<reference evidence="15" key="2">
    <citation type="submission" date="2023-06" db="EMBL/GenBank/DDBJ databases">
        <title>Black Yeasts Isolated from many extreme environments.</title>
        <authorList>
            <person name="Coleine C."/>
            <person name="Stajich J.E."/>
            <person name="Selbmann L."/>
        </authorList>
    </citation>
    <scope>NUCLEOTIDE SEQUENCE</scope>
    <source>
        <strain evidence="15">CCFEE 5200</strain>
    </source>
</reference>
<feature type="binding site" evidence="11">
    <location>
        <position position="652"/>
    </location>
    <ligand>
        <name>Ca(2+)</name>
        <dbReference type="ChEBI" id="CHEBI:29108"/>
    </ligand>
</feature>
<gene>
    <name evidence="16" type="ORF">B0A54_15555</name>
    <name evidence="15" type="ORF">LTR91_014079</name>
</gene>
<dbReference type="EMBL" id="NAJP01000105">
    <property type="protein sequence ID" value="TKA30001.1"/>
    <property type="molecule type" value="Genomic_DNA"/>
</dbReference>
<dbReference type="PANTHER" id="PTHR14218">
    <property type="entry name" value="PROTEASE S8 TRIPEPTIDYL PEPTIDASE I CLN2"/>
    <property type="match status" value="1"/>
</dbReference>
<keyword evidence="6 11" id="KW-0479">Metal-binding</keyword>
<dbReference type="Proteomes" id="UP001175353">
    <property type="component" value="Unassembled WGS sequence"/>
</dbReference>
<evidence type="ECO:0000256" key="12">
    <source>
        <dbReference type="SAM" id="MobiDB-lite"/>
    </source>
</evidence>
<feature type="signal peptide" evidence="13">
    <location>
        <begin position="1"/>
        <end position="18"/>
    </location>
</feature>
<dbReference type="GO" id="GO:0046872">
    <property type="term" value="F:metal ion binding"/>
    <property type="evidence" value="ECO:0007669"/>
    <property type="project" value="UniProtKB-UniRule"/>
</dbReference>
<feature type="active site" description="Charge relay system" evidence="11">
    <location>
        <position position="590"/>
    </location>
</feature>
<sequence>MVLFTAAALLLLAAWTNGAVPDGYQLHEARPLAASRLIKRRSTIRPDAIIPIKIGLAQQRLDVGISHLMNISHPDSAAYGQHLSVHEVNDLFSPSGETVAAVKVWLANATNIDKTTIHVSKNGWLLAHVPVHAAERAFATHYYEHEDRDGHLRLGCDAYYIPSHLQSHIDYITPGVKSSPPLRKRMENGRGPPGGRPGRQPLHWEPPYHGPWHKPPGAHHLPPDLQNCGLNITPPCIRALYGIPKAHLNDSVNDLGFYEAGDYYAQSDLNAFFSQFAPNVPNGTAPIPAFIDGAQAPVAADDPTNTGESDVDLDMAFSLIYPQSIVLYQTDDKPQANLTGYGVLAGEFNTFLDALDGSYCNYTYEGLSGDSPGIDPVYPDPLPGGYNGSLQCGVYLPTRVISISYGSAEADLPTRYQRRQCNEYMKLVLQGHTIVEASGDYGVGSFPGDGTPSGCLSGSGQNQTIYNPDALSSCPWILSVGGTQLEPNQTVLDPESVMQDNLTDAPLFSSHGGFSNYHERPAYQMAAVDAYFANHDPGLPYYVANANATNVGANGGIYNRAGRAFPDVSANGAHFQVYRHSTLIGLYGTSLAAPLFASVITLINQQRTLVGKGPVGFINPALYQNPGVLNDITNGSNPNCGSSGFPAVKGWDPSTGLGTPNYPRMLELFLSLP</sequence>
<feature type="binding site" evidence="11">
    <location>
        <position position="650"/>
    </location>
    <ligand>
        <name>Ca(2+)</name>
        <dbReference type="ChEBI" id="CHEBI:29108"/>
    </ligand>
</feature>
<feature type="active site" description="Charge relay system" evidence="11">
    <location>
        <position position="308"/>
    </location>
</feature>
<comment type="subcellular location">
    <subcellularLocation>
        <location evidence="3">Secreted</location>
        <location evidence="3">Extracellular space</location>
    </subcellularLocation>
</comment>
<keyword evidence="7 11" id="KW-0378">Hydrolase</keyword>
<accession>A0A4U0U4H3</accession>
<reference evidence="16 17" key="1">
    <citation type="submission" date="2017-03" db="EMBL/GenBank/DDBJ databases">
        <title>Genomes of endolithic fungi from Antarctica.</title>
        <authorList>
            <person name="Coleine C."/>
            <person name="Masonjones S."/>
            <person name="Stajich J.E."/>
        </authorList>
    </citation>
    <scope>NUCLEOTIDE SEQUENCE [LARGE SCALE GENOMIC DNA]</scope>
    <source>
        <strain evidence="16 17">CCFEE 5311</strain>
    </source>
</reference>
<dbReference type="CDD" id="cd04056">
    <property type="entry name" value="Peptidases_S53"/>
    <property type="match status" value="1"/>
</dbReference>
<evidence type="ECO:0000256" key="9">
    <source>
        <dbReference type="ARBA" id="ARBA00022837"/>
    </source>
</evidence>
<evidence type="ECO:0000256" key="1">
    <source>
        <dbReference type="ARBA" id="ARBA00001910"/>
    </source>
</evidence>
<dbReference type="InterPro" id="IPR000209">
    <property type="entry name" value="Peptidase_S8/S53_dom"/>
</dbReference>
<organism evidence="16 17">
    <name type="scientific">Friedmanniomyces endolithicus</name>
    <dbReference type="NCBI Taxonomy" id="329885"/>
    <lineage>
        <taxon>Eukaryota</taxon>
        <taxon>Fungi</taxon>
        <taxon>Dikarya</taxon>
        <taxon>Ascomycota</taxon>
        <taxon>Pezizomycotina</taxon>
        <taxon>Dothideomycetes</taxon>
        <taxon>Dothideomycetidae</taxon>
        <taxon>Mycosphaerellales</taxon>
        <taxon>Teratosphaeriaceae</taxon>
        <taxon>Friedmanniomyces</taxon>
    </lineage>
</organism>
<dbReference type="SUPFAM" id="SSF52743">
    <property type="entry name" value="Subtilisin-like"/>
    <property type="match status" value="1"/>
</dbReference>
<evidence type="ECO:0000256" key="13">
    <source>
        <dbReference type="SAM" id="SignalP"/>
    </source>
</evidence>
<keyword evidence="10" id="KW-0865">Zymogen</keyword>
<dbReference type="Pfam" id="PF00082">
    <property type="entry name" value="Peptidase_S8"/>
    <property type="match status" value="1"/>
</dbReference>
<dbReference type="GO" id="GO:0004252">
    <property type="term" value="F:serine-type endopeptidase activity"/>
    <property type="evidence" value="ECO:0007669"/>
    <property type="project" value="UniProtKB-UniRule"/>
</dbReference>
<dbReference type="InterPro" id="IPR036852">
    <property type="entry name" value="Peptidase_S8/S53_dom_sf"/>
</dbReference>
<dbReference type="GO" id="GO:0005576">
    <property type="term" value="C:extracellular region"/>
    <property type="evidence" value="ECO:0007669"/>
    <property type="project" value="UniProtKB-SubCell"/>
</dbReference>
<feature type="region of interest" description="Disordered" evidence="12">
    <location>
        <begin position="176"/>
        <end position="203"/>
    </location>
</feature>
<evidence type="ECO:0000256" key="6">
    <source>
        <dbReference type="ARBA" id="ARBA00022723"/>
    </source>
</evidence>
<dbReference type="GO" id="GO:0008240">
    <property type="term" value="F:tripeptidyl-peptidase activity"/>
    <property type="evidence" value="ECO:0007669"/>
    <property type="project" value="UniProtKB-EC"/>
</dbReference>
<comment type="cofactor">
    <cofactor evidence="11">
        <name>Ca(2+)</name>
        <dbReference type="ChEBI" id="CHEBI:29108"/>
    </cofactor>
    <text evidence="11">Binds 1 Ca(2+) ion per subunit.</text>
</comment>
<proteinExistence type="predicted"/>
<dbReference type="AlphaFoldDB" id="A0A4U0U4H3"/>
<keyword evidence="18" id="KW-1185">Reference proteome</keyword>